<feature type="region of interest" description="Disordered" evidence="1">
    <location>
        <begin position="187"/>
        <end position="338"/>
    </location>
</feature>
<evidence type="ECO:0000256" key="1">
    <source>
        <dbReference type="SAM" id="MobiDB-lite"/>
    </source>
</evidence>
<reference evidence="2 3" key="1">
    <citation type="journal article" date="2010" name="Nature">
        <title>The Ectocarpus genome and the independent evolution of multicellularity in brown algae.</title>
        <authorList>
            <person name="Cock J.M."/>
            <person name="Sterck L."/>
            <person name="Rouze P."/>
            <person name="Scornet D."/>
            <person name="Allen A.E."/>
            <person name="Amoutzias G."/>
            <person name="Anthouard V."/>
            <person name="Artiguenave F."/>
            <person name="Aury J.M."/>
            <person name="Badger J.H."/>
            <person name="Beszteri B."/>
            <person name="Billiau K."/>
            <person name="Bonnet E."/>
            <person name="Bothwell J.H."/>
            <person name="Bowler C."/>
            <person name="Boyen C."/>
            <person name="Brownlee C."/>
            <person name="Carrano C.J."/>
            <person name="Charrier B."/>
            <person name="Cho G.Y."/>
            <person name="Coelho S.M."/>
            <person name="Collen J."/>
            <person name="Corre E."/>
            <person name="Da Silva C."/>
            <person name="Delage L."/>
            <person name="Delaroque N."/>
            <person name="Dittami S.M."/>
            <person name="Doulbeau S."/>
            <person name="Elias M."/>
            <person name="Farnham G."/>
            <person name="Gachon C.M."/>
            <person name="Gschloessl B."/>
            <person name="Heesch S."/>
            <person name="Jabbari K."/>
            <person name="Jubin C."/>
            <person name="Kawai H."/>
            <person name="Kimura K."/>
            <person name="Kloareg B."/>
            <person name="Kupper F.C."/>
            <person name="Lang D."/>
            <person name="Le Bail A."/>
            <person name="Leblanc C."/>
            <person name="Lerouge P."/>
            <person name="Lohr M."/>
            <person name="Lopez P.J."/>
            <person name="Martens C."/>
            <person name="Maumus F."/>
            <person name="Michel G."/>
            <person name="Miranda-Saavedra D."/>
            <person name="Morales J."/>
            <person name="Moreau H."/>
            <person name="Motomura T."/>
            <person name="Nagasato C."/>
            <person name="Napoli C.A."/>
            <person name="Nelson D.R."/>
            <person name="Nyvall-Collen P."/>
            <person name="Peters A.F."/>
            <person name="Pommier C."/>
            <person name="Potin P."/>
            <person name="Poulain J."/>
            <person name="Quesneville H."/>
            <person name="Read B."/>
            <person name="Rensing S.A."/>
            <person name="Ritter A."/>
            <person name="Rousvoal S."/>
            <person name="Samanta M."/>
            <person name="Samson G."/>
            <person name="Schroeder D.C."/>
            <person name="Segurens B."/>
            <person name="Strittmatter M."/>
            <person name="Tonon T."/>
            <person name="Tregear J.W."/>
            <person name="Valentin K."/>
            <person name="von Dassow P."/>
            <person name="Yamagishi T."/>
            <person name="Van de Peer Y."/>
            <person name="Wincker P."/>
        </authorList>
    </citation>
    <scope>NUCLEOTIDE SEQUENCE [LARGE SCALE GENOMIC DNA]</scope>
    <source>
        <strain evidence="3">Ec32 / CCAP1310/4</strain>
    </source>
</reference>
<dbReference type="EMBL" id="FN649727">
    <property type="protein sequence ID" value="CBJ31802.1"/>
    <property type="molecule type" value="Genomic_DNA"/>
</dbReference>
<protein>
    <submittedName>
        <fullName evidence="2">Uncharacterized protein</fullName>
    </submittedName>
</protein>
<evidence type="ECO:0000313" key="2">
    <source>
        <dbReference type="EMBL" id="CBJ31802.1"/>
    </source>
</evidence>
<dbReference type="PANTHER" id="PTHR38899">
    <property type="entry name" value="DOMAIN OOKINETE PROTEIN, PUTATIVE-RELATED"/>
    <property type="match status" value="1"/>
</dbReference>
<dbReference type="OrthoDB" id="166018at2759"/>
<gene>
    <name evidence="2" type="ORF">Esi_0282_0037</name>
</gene>
<feature type="compositionally biased region" description="Acidic residues" evidence="1">
    <location>
        <begin position="225"/>
        <end position="242"/>
    </location>
</feature>
<dbReference type="AlphaFoldDB" id="D7FUZ6"/>
<organism evidence="2 3">
    <name type="scientific">Ectocarpus siliculosus</name>
    <name type="common">Brown alga</name>
    <name type="synonym">Conferva siliculosa</name>
    <dbReference type="NCBI Taxonomy" id="2880"/>
    <lineage>
        <taxon>Eukaryota</taxon>
        <taxon>Sar</taxon>
        <taxon>Stramenopiles</taxon>
        <taxon>Ochrophyta</taxon>
        <taxon>PX clade</taxon>
        <taxon>Phaeophyceae</taxon>
        <taxon>Ectocarpales</taxon>
        <taxon>Ectocarpaceae</taxon>
        <taxon>Ectocarpus</taxon>
    </lineage>
</organism>
<evidence type="ECO:0000313" key="3">
    <source>
        <dbReference type="Proteomes" id="UP000002630"/>
    </source>
</evidence>
<name>D7FUZ6_ECTSI</name>
<proteinExistence type="predicted"/>
<keyword evidence="3" id="KW-1185">Reference proteome</keyword>
<dbReference type="Proteomes" id="UP000002630">
    <property type="component" value="Linkage Group LG02"/>
</dbReference>
<dbReference type="EMBL" id="FN648467">
    <property type="protein sequence ID" value="CBJ31802.1"/>
    <property type="molecule type" value="Genomic_DNA"/>
</dbReference>
<feature type="compositionally biased region" description="Low complexity" evidence="1">
    <location>
        <begin position="194"/>
        <end position="211"/>
    </location>
</feature>
<feature type="compositionally biased region" description="Low complexity" evidence="1">
    <location>
        <begin position="308"/>
        <end position="319"/>
    </location>
</feature>
<sequence>MAEPSLVGAISEGRRVPAVTVFGWDDVLCPTTHAKLERNSRAESKQERIQLLNVGQSVVRLVRAAQRHGPVVIVTDSHEGWVRGTAELLLPGGAAAACLENVEVVSSRDRFAKDFPDQPACWQIAAFSYVTNRHLLSRGATDRFREHHPNVVAKTVSLMEGPTPLELKNQLDLLADKFRLMFGHASSSLERPDSAPAPAAAASTRAPVSSPKVRRREGGGGALSDDGDDDDLTSEDDDEDDGSLLLRGDAVKPGRLNTGTLDQGRHLSRWGYGDGDSDDYMTPPCSASTVSSNGSLAGSESGGGSVLPGWASSASGSGPIPSPPGPLPAASCAEGPQS</sequence>
<dbReference type="InParanoid" id="D7FUZ6"/>
<accession>D7FUZ6</accession>
<dbReference type="PANTHER" id="PTHR38899:SF1">
    <property type="entry name" value="PROTEIN KINASE"/>
    <property type="match status" value="1"/>
</dbReference>